<proteinExistence type="predicted"/>
<dbReference type="EMBL" id="JBIYDN010000011">
    <property type="protein sequence ID" value="MFK4443837.1"/>
    <property type="molecule type" value="Genomic_DNA"/>
</dbReference>
<dbReference type="Proteomes" id="UP001620514">
    <property type="component" value="Unassembled WGS sequence"/>
</dbReference>
<gene>
    <name evidence="1" type="ORF">ABH943_003859</name>
</gene>
<organism evidence="1 2">
    <name type="scientific">Caballeronia udeis</name>
    <dbReference type="NCBI Taxonomy" id="1232866"/>
    <lineage>
        <taxon>Bacteria</taxon>
        <taxon>Pseudomonadati</taxon>
        <taxon>Pseudomonadota</taxon>
        <taxon>Betaproteobacteria</taxon>
        <taxon>Burkholderiales</taxon>
        <taxon>Burkholderiaceae</taxon>
        <taxon>Caballeronia</taxon>
    </lineage>
</organism>
<keyword evidence="2" id="KW-1185">Reference proteome</keyword>
<dbReference type="RefSeq" id="WP_404608687.1">
    <property type="nucleotide sequence ID" value="NZ_JBIYDN010000011.1"/>
</dbReference>
<reference evidence="1 2" key="2">
    <citation type="submission" date="2024-11" db="EMBL/GenBank/DDBJ databases">
        <title>Using genomics to understand microbial adaptation to soil warming.</title>
        <authorList>
            <person name="Deangelis K.M. PhD."/>
        </authorList>
    </citation>
    <scope>NUCLEOTIDE SEQUENCE [LARGE SCALE GENOMIC DNA]</scope>
    <source>
        <strain evidence="1 2">GAS97</strain>
    </source>
</reference>
<evidence type="ECO:0000313" key="1">
    <source>
        <dbReference type="EMBL" id="MFK4443837.1"/>
    </source>
</evidence>
<comment type="caution">
    <text evidence="1">The sequence shown here is derived from an EMBL/GenBank/DDBJ whole genome shotgun (WGS) entry which is preliminary data.</text>
</comment>
<protein>
    <submittedName>
        <fullName evidence="1">Uncharacterized protein</fullName>
    </submittedName>
</protein>
<reference evidence="1 2" key="1">
    <citation type="submission" date="2024-10" db="EMBL/GenBank/DDBJ databases">
        <authorList>
            <person name="Deangelis K."/>
            <person name="Huntemann M."/>
            <person name="Clum A."/>
            <person name="Wang J."/>
            <person name="Palaniappan K."/>
            <person name="Ritter S."/>
            <person name="Chen I.-M."/>
            <person name="Stamatis D."/>
            <person name="Reddy T."/>
            <person name="O'Malley R."/>
            <person name="Daum C."/>
            <person name="Ng V."/>
            <person name="Ivanova N."/>
            <person name="Kyrpides N."/>
            <person name="Woyke T."/>
        </authorList>
    </citation>
    <scope>NUCLEOTIDE SEQUENCE [LARGE SCALE GENOMIC DNA]</scope>
    <source>
        <strain evidence="1 2">GAS97</strain>
    </source>
</reference>
<evidence type="ECO:0000313" key="2">
    <source>
        <dbReference type="Proteomes" id="UP001620514"/>
    </source>
</evidence>
<accession>A0ABW8MK40</accession>
<sequence length="51" mass="5616">MPAAITPPLPQPAKRWSNFAGVRPVQVERPADSTITTVTISTPDWRHGYSN</sequence>
<name>A0ABW8MK40_9BURK</name>